<evidence type="ECO:0000313" key="3">
    <source>
        <dbReference type="Proteomes" id="UP000188268"/>
    </source>
</evidence>
<proteinExistence type="predicted"/>
<dbReference type="Gramene" id="OMO65790">
    <property type="protein sequence ID" value="OMO65790"/>
    <property type="gene ID" value="CCACVL1_21389"/>
</dbReference>
<evidence type="ECO:0000313" key="2">
    <source>
        <dbReference type="EMBL" id="OMO65790.1"/>
    </source>
</evidence>
<reference evidence="2 3" key="1">
    <citation type="submission" date="2013-09" db="EMBL/GenBank/DDBJ databases">
        <title>Corchorus capsularis genome sequencing.</title>
        <authorList>
            <person name="Alam M."/>
            <person name="Haque M.S."/>
            <person name="Islam M.S."/>
            <person name="Emdad E.M."/>
            <person name="Islam M.M."/>
            <person name="Ahmed B."/>
            <person name="Halim A."/>
            <person name="Hossen Q.M.M."/>
            <person name="Hossain M.Z."/>
            <person name="Ahmed R."/>
            <person name="Khan M.M."/>
            <person name="Islam R."/>
            <person name="Rashid M.M."/>
            <person name="Khan S.A."/>
            <person name="Rahman M.S."/>
            <person name="Alam M."/>
        </authorList>
    </citation>
    <scope>NUCLEOTIDE SEQUENCE [LARGE SCALE GENOMIC DNA]</scope>
    <source>
        <strain evidence="3">cv. CVL-1</strain>
        <tissue evidence="2">Whole seedling</tissue>
    </source>
</reference>
<gene>
    <name evidence="2" type="ORF">CCACVL1_21389</name>
</gene>
<organism evidence="2 3">
    <name type="scientific">Corchorus capsularis</name>
    <name type="common">Jute</name>
    <dbReference type="NCBI Taxonomy" id="210143"/>
    <lineage>
        <taxon>Eukaryota</taxon>
        <taxon>Viridiplantae</taxon>
        <taxon>Streptophyta</taxon>
        <taxon>Embryophyta</taxon>
        <taxon>Tracheophyta</taxon>
        <taxon>Spermatophyta</taxon>
        <taxon>Magnoliopsida</taxon>
        <taxon>eudicotyledons</taxon>
        <taxon>Gunneridae</taxon>
        <taxon>Pentapetalae</taxon>
        <taxon>rosids</taxon>
        <taxon>malvids</taxon>
        <taxon>Malvales</taxon>
        <taxon>Malvaceae</taxon>
        <taxon>Grewioideae</taxon>
        <taxon>Apeibeae</taxon>
        <taxon>Corchorus</taxon>
    </lineage>
</organism>
<dbReference type="EMBL" id="AWWV01012598">
    <property type="protein sequence ID" value="OMO65790.1"/>
    <property type="molecule type" value="Genomic_DNA"/>
</dbReference>
<sequence>MDRSDSDFPPAKKQKNVVPSSSRDRVFGDVLISACILDDGKLRYDWYILNVEEGTISPTLRRMLPEALYCSAAVACSNQIYVLGAACKLDTTCPDKVYDIQSHSSVFYFDGNNPEKGWSDVPRMQLGRPFHSAVALGSKIYVFGGSSTSPEYLDINDLKSSWKLLPEPPLEDMSYPVVDSANHRILVHFKSNDSLYALNVDDNNW</sequence>
<dbReference type="InterPro" id="IPR050354">
    <property type="entry name" value="F-box/kelch-repeat_ARATH"/>
</dbReference>
<dbReference type="OrthoDB" id="935257at2759"/>
<name>A0A1R3H6A2_COCAP</name>
<dbReference type="OMA" id="FLEQKIC"/>
<protein>
    <submittedName>
        <fullName evidence="2">Kelch repeat type 2</fullName>
    </submittedName>
</protein>
<accession>A0A1R3H6A2</accession>
<dbReference type="Proteomes" id="UP000188268">
    <property type="component" value="Unassembled WGS sequence"/>
</dbReference>
<dbReference type="AlphaFoldDB" id="A0A1R3H6A2"/>
<dbReference type="Gene3D" id="2.120.10.80">
    <property type="entry name" value="Kelch-type beta propeller"/>
    <property type="match status" value="1"/>
</dbReference>
<dbReference type="InterPro" id="IPR015915">
    <property type="entry name" value="Kelch-typ_b-propeller"/>
</dbReference>
<dbReference type="PANTHER" id="PTHR24414:SF199">
    <property type="entry name" value="F-BOX_KELCH-REPEAT PROTEIN SKIP6-LIKE"/>
    <property type="match status" value="1"/>
</dbReference>
<dbReference type="SUPFAM" id="SSF117281">
    <property type="entry name" value="Kelch motif"/>
    <property type="match status" value="1"/>
</dbReference>
<keyword evidence="3" id="KW-1185">Reference proteome</keyword>
<evidence type="ECO:0000256" key="1">
    <source>
        <dbReference type="SAM" id="MobiDB-lite"/>
    </source>
</evidence>
<dbReference type="PANTHER" id="PTHR24414">
    <property type="entry name" value="F-BOX/KELCH-REPEAT PROTEIN SKIP4"/>
    <property type="match status" value="1"/>
</dbReference>
<comment type="caution">
    <text evidence="2">The sequence shown here is derived from an EMBL/GenBank/DDBJ whole genome shotgun (WGS) entry which is preliminary data.</text>
</comment>
<feature type="region of interest" description="Disordered" evidence="1">
    <location>
        <begin position="1"/>
        <end position="20"/>
    </location>
</feature>